<protein>
    <recommendedName>
        <fullName evidence="2">Ysc84 actin-binding domain-containing protein</fullName>
    </recommendedName>
</protein>
<evidence type="ECO:0000313" key="4">
    <source>
        <dbReference type="Proteomes" id="UP001210925"/>
    </source>
</evidence>
<dbReference type="Pfam" id="PF04366">
    <property type="entry name" value="Ysc84"/>
    <property type="match status" value="1"/>
</dbReference>
<dbReference type="GO" id="GO:0035091">
    <property type="term" value="F:phosphatidylinositol binding"/>
    <property type="evidence" value="ECO:0007669"/>
    <property type="project" value="TreeGrafter"/>
</dbReference>
<evidence type="ECO:0000256" key="1">
    <source>
        <dbReference type="SAM" id="SignalP"/>
    </source>
</evidence>
<organism evidence="3 4">
    <name type="scientific">Boothiomyces macroporosus</name>
    <dbReference type="NCBI Taxonomy" id="261099"/>
    <lineage>
        <taxon>Eukaryota</taxon>
        <taxon>Fungi</taxon>
        <taxon>Fungi incertae sedis</taxon>
        <taxon>Chytridiomycota</taxon>
        <taxon>Chytridiomycota incertae sedis</taxon>
        <taxon>Chytridiomycetes</taxon>
        <taxon>Rhizophydiales</taxon>
        <taxon>Terramycetaceae</taxon>
        <taxon>Boothiomyces</taxon>
    </lineage>
</organism>
<reference evidence="3" key="1">
    <citation type="submission" date="2020-05" db="EMBL/GenBank/DDBJ databases">
        <title>Phylogenomic resolution of chytrid fungi.</title>
        <authorList>
            <person name="Stajich J.E."/>
            <person name="Amses K."/>
            <person name="Simmons R."/>
            <person name="Seto K."/>
            <person name="Myers J."/>
            <person name="Bonds A."/>
            <person name="Quandt C.A."/>
            <person name="Barry K."/>
            <person name="Liu P."/>
            <person name="Grigoriev I."/>
            <person name="Longcore J.E."/>
            <person name="James T.Y."/>
        </authorList>
    </citation>
    <scope>NUCLEOTIDE SEQUENCE</scope>
    <source>
        <strain evidence="3">PLAUS21</strain>
    </source>
</reference>
<dbReference type="AlphaFoldDB" id="A0AAD5UF24"/>
<feature type="chain" id="PRO_5042044837" description="Ysc84 actin-binding domain-containing protein" evidence="1">
    <location>
        <begin position="23"/>
        <end position="207"/>
    </location>
</feature>
<gene>
    <name evidence="3" type="ORF">HK103_005468</name>
</gene>
<keyword evidence="4" id="KW-1185">Reference proteome</keyword>
<accession>A0AAD5UF24</accession>
<dbReference type="InterPro" id="IPR051702">
    <property type="entry name" value="SH3_domain_YSC84-like"/>
</dbReference>
<evidence type="ECO:0000259" key="2">
    <source>
        <dbReference type="Pfam" id="PF04366"/>
    </source>
</evidence>
<sequence length="207" mass="22351">MAHTTLGVILMVFNTPIPQSLATEIEKCTRILKKLKIPPAVLEKARGVAIVSIFNFSAIVSGSAGSGIVLARLEDDEWSAPAAISTMGGGFNLSIGTHLIDVVFVLNTSDAVKEFCRGGKFSLKELKFATGPNENENGEYCDVYVYEKSKGIAALLIPTGEVLKSTVIVERNDANKTFYEKEVSIEELLTGKVPAPKDILPLHDLLE</sequence>
<dbReference type="Proteomes" id="UP001210925">
    <property type="component" value="Unassembled WGS sequence"/>
</dbReference>
<dbReference type="PANTHER" id="PTHR15629">
    <property type="entry name" value="SH3YL1 PROTEIN"/>
    <property type="match status" value="1"/>
</dbReference>
<feature type="signal peptide" evidence="1">
    <location>
        <begin position="1"/>
        <end position="22"/>
    </location>
</feature>
<feature type="domain" description="Ysc84 actin-binding" evidence="2">
    <location>
        <begin position="88"/>
        <end position="207"/>
    </location>
</feature>
<evidence type="ECO:0000313" key="3">
    <source>
        <dbReference type="EMBL" id="KAJ3256470.1"/>
    </source>
</evidence>
<comment type="caution">
    <text evidence="3">The sequence shown here is derived from an EMBL/GenBank/DDBJ whole genome shotgun (WGS) entry which is preliminary data.</text>
</comment>
<proteinExistence type="predicted"/>
<name>A0AAD5UF24_9FUNG</name>
<keyword evidence="1" id="KW-0732">Signal</keyword>
<dbReference type="PANTHER" id="PTHR15629:SF2">
    <property type="entry name" value="SH3 DOMAIN-CONTAINING YSC84-LIKE PROTEIN 1"/>
    <property type="match status" value="1"/>
</dbReference>
<dbReference type="EMBL" id="JADGKB010000050">
    <property type="protein sequence ID" value="KAJ3256470.1"/>
    <property type="molecule type" value="Genomic_DNA"/>
</dbReference>
<dbReference type="InterPro" id="IPR007461">
    <property type="entry name" value="Ysc84_actin-binding"/>
</dbReference>